<dbReference type="AlphaFoldDB" id="A0A2C6J6Y9"/>
<proteinExistence type="predicted"/>
<keyword evidence="3" id="KW-1185">Reference proteome</keyword>
<dbReference type="OrthoDB" id="10363960at2759"/>
<feature type="compositionally biased region" description="Low complexity" evidence="1">
    <location>
        <begin position="293"/>
        <end position="346"/>
    </location>
</feature>
<comment type="caution">
    <text evidence="2">The sequence shown here is derived from an EMBL/GenBank/DDBJ whole genome shotgun (WGS) entry which is preliminary data.</text>
</comment>
<feature type="compositionally biased region" description="Basic and acidic residues" evidence="1">
    <location>
        <begin position="382"/>
        <end position="398"/>
    </location>
</feature>
<feature type="compositionally biased region" description="Low complexity" evidence="1">
    <location>
        <begin position="29"/>
        <end position="39"/>
    </location>
</feature>
<sequence>MKLRELEKSKAESMQSKIEEMKRELVAASAGVGGSESSPLGGGEMSKGCEEARRRKHVTEWRDKVSKKRNEKLQLEKQRRSTCLPTAALMNLFGRQMDALTKTLEEERRRQEEAMDLRITKKKMDKITKFGDLLTKAEKKKQRNLLARAQRLKDKATRKALWEQAKRKGATQRELPPLVEKIVEEEMTVESLQQYKSDNTIHFHGRFMNHLERLEAFLKGDALREFLCELHSMGAATADYGGVEGLVRGRGFGGNKSSSEDVEDSDSGEDSEEDNAKGKMPEEEEEDSEHGSDTSSSESGSDTSSSESGSDTSSSESGSDTSSSESGSDSSSEGSKSSSSESSKSSSGGGSKSGSGSKSSGSEESENDGGGHESSGEGNESNQDRESSEESENNHDSKTNNSDDDGKGSASESESSGSRSDSGSADGSSGGDAKAKDPTQKDKSASSSSDEGLKSQGSNSSDTSSSSSSGSEDS</sequence>
<evidence type="ECO:0000313" key="3">
    <source>
        <dbReference type="Proteomes" id="UP000221165"/>
    </source>
</evidence>
<dbReference type="GeneID" id="94434450"/>
<evidence type="ECO:0000256" key="1">
    <source>
        <dbReference type="SAM" id="MobiDB-lite"/>
    </source>
</evidence>
<organism evidence="2 3">
    <name type="scientific">Cystoisospora suis</name>
    <dbReference type="NCBI Taxonomy" id="483139"/>
    <lineage>
        <taxon>Eukaryota</taxon>
        <taxon>Sar</taxon>
        <taxon>Alveolata</taxon>
        <taxon>Apicomplexa</taxon>
        <taxon>Conoidasida</taxon>
        <taxon>Coccidia</taxon>
        <taxon>Eucoccidiorida</taxon>
        <taxon>Eimeriorina</taxon>
        <taxon>Sarcocystidae</taxon>
        <taxon>Cystoisospora</taxon>
    </lineage>
</organism>
<feature type="compositionally biased region" description="Basic and acidic residues" evidence="1">
    <location>
        <begin position="433"/>
        <end position="444"/>
    </location>
</feature>
<feature type="region of interest" description="Disordered" evidence="1">
    <location>
        <begin position="251"/>
        <end position="474"/>
    </location>
</feature>
<evidence type="ECO:0000313" key="2">
    <source>
        <dbReference type="EMBL" id="PHJ15051.1"/>
    </source>
</evidence>
<accession>A0A2C6J6Y9</accession>
<feature type="compositionally biased region" description="Acidic residues" evidence="1">
    <location>
        <begin position="260"/>
        <end position="273"/>
    </location>
</feature>
<dbReference type="RefSeq" id="XP_067916785.1">
    <property type="nucleotide sequence ID" value="XM_068071239.1"/>
</dbReference>
<feature type="compositionally biased region" description="Basic and acidic residues" evidence="1">
    <location>
        <begin position="47"/>
        <end position="64"/>
    </location>
</feature>
<dbReference type="VEuPathDB" id="ToxoDB:CSUI_011138"/>
<reference evidence="2 3" key="1">
    <citation type="journal article" date="2017" name="Int. J. Parasitol.">
        <title>The genome of the protozoan parasite Cystoisospora suis and a reverse vaccinology approach to identify vaccine candidates.</title>
        <authorList>
            <person name="Palmieri N."/>
            <person name="Shrestha A."/>
            <person name="Ruttkowski B."/>
            <person name="Beck T."/>
            <person name="Vogl C."/>
            <person name="Tomley F."/>
            <person name="Blake D.P."/>
            <person name="Joachim A."/>
        </authorList>
    </citation>
    <scope>NUCLEOTIDE SEQUENCE [LARGE SCALE GENOMIC DNA]</scope>
    <source>
        <strain evidence="2 3">Wien I</strain>
    </source>
</reference>
<name>A0A2C6J6Y9_9APIC</name>
<dbReference type="EMBL" id="MIGC01009843">
    <property type="protein sequence ID" value="PHJ15051.1"/>
    <property type="molecule type" value="Genomic_DNA"/>
</dbReference>
<feature type="compositionally biased region" description="Low complexity" evidence="1">
    <location>
        <begin position="408"/>
        <end position="427"/>
    </location>
</feature>
<feature type="region of interest" description="Disordered" evidence="1">
    <location>
        <begin position="29"/>
        <end position="65"/>
    </location>
</feature>
<protein>
    <submittedName>
        <fullName evidence="2">Uncharacterized protein</fullName>
    </submittedName>
</protein>
<feature type="compositionally biased region" description="Low complexity" evidence="1">
    <location>
        <begin position="455"/>
        <end position="474"/>
    </location>
</feature>
<gene>
    <name evidence="2" type="ORF">CSUI_011138</name>
</gene>
<dbReference type="Proteomes" id="UP000221165">
    <property type="component" value="Unassembled WGS sequence"/>
</dbReference>